<name>A0ABU4RKD8_9HYPH</name>
<dbReference type="RefSeq" id="WP_319842780.1">
    <property type="nucleotide sequence ID" value="NZ_JAXAFJ010000001.1"/>
</dbReference>
<reference evidence="2 3" key="1">
    <citation type="submission" date="2023-11" db="EMBL/GenBank/DDBJ databases">
        <authorList>
            <person name="Bao R."/>
        </authorList>
    </citation>
    <scope>NUCLEOTIDE SEQUENCE [LARGE SCALE GENOMIC DNA]</scope>
    <source>
        <strain evidence="2 3">PJ23</strain>
    </source>
</reference>
<gene>
    <name evidence="2" type="ORF">SCD90_01160</name>
</gene>
<accession>A0ABU4RKD8</accession>
<evidence type="ECO:0008006" key="4">
    <source>
        <dbReference type="Google" id="ProtNLM"/>
    </source>
</evidence>
<proteinExistence type="predicted"/>
<sequence length="228" mass="24862">MSSADVLPSKRERLKRIVFACLPIYLDFLLVWTVVHLCSYFMGLGTEGYGITAVSALVALAQSKLELSPGVQLLEPAQVESAEGRRTWPNLLLGTLLILEGTKNLVRWTELEAVLPVYGLVDTSPLKILLLLAIGSLSIAAGILLLRFTRLGLALAAAMIVVDLGSIIVGWPLFSDAIAKVTIARRELQGLPVRPGEIEFMQTVMPAWLLVALALFMVLLTFARVRRA</sequence>
<comment type="caution">
    <text evidence="2">The sequence shown here is derived from an EMBL/GenBank/DDBJ whole genome shotgun (WGS) entry which is preliminary data.</text>
</comment>
<dbReference type="Proteomes" id="UP001274321">
    <property type="component" value="Unassembled WGS sequence"/>
</dbReference>
<protein>
    <recommendedName>
        <fullName evidence="4">ABC transporter permease</fullName>
    </recommendedName>
</protein>
<feature type="transmembrane region" description="Helical" evidence="1">
    <location>
        <begin position="17"/>
        <end position="42"/>
    </location>
</feature>
<evidence type="ECO:0000313" key="3">
    <source>
        <dbReference type="Proteomes" id="UP001274321"/>
    </source>
</evidence>
<feature type="transmembrane region" description="Helical" evidence="1">
    <location>
        <begin position="153"/>
        <end position="174"/>
    </location>
</feature>
<organism evidence="2 3">
    <name type="scientific">Terrihabitans rhizophilus</name>
    <dbReference type="NCBI Taxonomy" id="3092662"/>
    <lineage>
        <taxon>Bacteria</taxon>
        <taxon>Pseudomonadati</taxon>
        <taxon>Pseudomonadota</taxon>
        <taxon>Alphaproteobacteria</taxon>
        <taxon>Hyphomicrobiales</taxon>
        <taxon>Terrihabitans</taxon>
    </lineage>
</organism>
<dbReference type="EMBL" id="JAXAFJ010000001">
    <property type="protein sequence ID" value="MDX6804658.1"/>
    <property type="molecule type" value="Genomic_DNA"/>
</dbReference>
<feature type="transmembrane region" description="Helical" evidence="1">
    <location>
        <begin position="205"/>
        <end position="223"/>
    </location>
</feature>
<keyword evidence="1" id="KW-0812">Transmembrane</keyword>
<keyword evidence="3" id="KW-1185">Reference proteome</keyword>
<evidence type="ECO:0000256" key="1">
    <source>
        <dbReference type="SAM" id="Phobius"/>
    </source>
</evidence>
<keyword evidence="1" id="KW-0472">Membrane</keyword>
<evidence type="ECO:0000313" key="2">
    <source>
        <dbReference type="EMBL" id="MDX6804658.1"/>
    </source>
</evidence>
<keyword evidence="1" id="KW-1133">Transmembrane helix</keyword>
<feature type="transmembrane region" description="Helical" evidence="1">
    <location>
        <begin position="126"/>
        <end position="146"/>
    </location>
</feature>